<name>A0A2I8VMR8_9EURY</name>
<accession>A0A2I8VMR8</accession>
<feature type="region of interest" description="Disordered" evidence="1">
    <location>
        <begin position="23"/>
        <end position="58"/>
    </location>
</feature>
<keyword evidence="3" id="KW-1185">Reference proteome</keyword>
<dbReference type="RefSeq" id="WP_103426863.1">
    <property type="nucleotide sequence ID" value="NZ_CP026309.1"/>
</dbReference>
<organism evidence="2 3">
    <name type="scientific">Salinigranum rubrum</name>
    <dbReference type="NCBI Taxonomy" id="755307"/>
    <lineage>
        <taxon>Archaea</taxon>
        <taxon>Methanobacteriati</taxon>
        <taxon>Methanobacteriota</taxon>
        <taxon>Stenosarchaea group</taxon>
        <taxon>Halobacteria</taxon>
        <taxon>Halobacteriales</taxon>
        <taxon>Haloferacaceae</taxon>
        <taxon>Salinigranum</taxon>
    </lineage>
</organism>
<protein>
    <submittedName>
        <fullName evidence="2">Uncharacterized protein</fullName>
    </submittedName>
</protein>
<dbReference type="OrthoDB" id="168022at2157"/>
<evidence type="ECO:0000313" key="3">
    <source>
        <dbReference type="Proteomes" id="UP000236584"/>
    </source>
</evidence>
<feature type="compositionally biased region" description="Polar residues" evidence="1">
    <location>
        <begin position="33"/>
        <end position="42"/>
    </location>
</feature>
<dbReference type="EMBL" id="CP026309">
    <property type="protein sequence ID" value="AUV83174.1"/>
    <property type="molecule type" value="Genomic_DNA"/>
</dbReference>
<dbReference type="PROSITE" id="PS51257">
    <property type="entry name" value="PROKAR_LIPOPROTEIN"/>
    <property type="match status" value="1"/>
</dbReference>
<dbReference type="KEGG" id="srub:C2R22_17230"/>
<dbReference type="GeneID" id="35593872"/>
<dbReference type="Proteomes" id="UP000236584">
    <property type="component" value="Chromosome"/>
</dbReference>
<dbReference type="AlphaFoldDB" id="A0A2I8VMR8"/>
<sequence length="189" mass="19947">MRRRPALAVLATLVGAVSGCGTRLPPSARTPASVASTGTPTLDESPPLDELPCPPADVNPETAVCPGERDDASVAVRTNRPSVALDDAGSVRFVLENGTGDGLRFNPNNPDVYRFTGERYELVERRSSGSGVTTVPPNGTYSWRLADLPQFDRLSVGTFLFAVSVPTAGTMGADWVTCLAPFRLTDGRG</sequence>
<proteinExistence type="predicted"/>
<reference evidence="2 3" key="1">
    <citation type="submission" date="2018-01" db="EMBL/GenBank/DDBJ databases">
        <title>Complete genome sequence of Salinigranum rubrum GX10T, an extremely halophilic archaeon isolated from a marine solar saltern.</title>
        <authorList>
            <person name="Han S."/>
        </authorList>
    </citation>
    <scope>NUCLEOTIDE SEQUENCE [LARGE SCALE GENOMIC DNA]</scope>
    <source>
        <strain evidence="2 3">GX10</strain>
    </source>
</reference>
<evidence type="ECO:0000256" key="1">
    <source>
        <dbReference type="SAM" id="MobiDB-lite"/>
    </source>
</evidence>
<evidence type="ECO:0000313" key="2">
    <source>
        <dbReference type="EMBL" id="AUV83174.1"/>
    </source>
</evidence>
<gene>
    <name evidence="2" type="ORF">C2R22_17230</name>
</gene>